<dbReference type="Pfam" id="PF12349">
    <property type="entry name" value="Sterol-sensing"/>
    <property type="match status" value="1"/>
</dbReference>
<feature type="transmembrane region" description="Helical" evidence="2">
    <location>
        <begin position="271"/>
        <end position="289"/>
    </location>
</feature>
<dbReference type="AlphaFoldDB" id="A0AAD7ZUA0"/>
<dbReference type="PANTHER" id="PTHR10796:SF130">
    <property type="entry name" value="PATCHED DOMAIN-CONTAINING PROTEIN 3-LIKE PROTEIN"/>
    <property type="match status" value="1"/>
</dbReference>
<proteinExistence type="inferred from homology"/>
<keyword evidence="2" id="KW-0472">Membrane</keyword>
<dbReference type="Proteomes" id="UP001233999">
    <property type="component" value="Unassembled WGS sequence"/>
</dbReference>
<feature type="non-terminal residue" evidence="4">
    <location>
        <position position="542"/>
    </location>
</feature>
<accession>A0AAD7ZUA0</accession>
<evidence type="ECO:0000313" key="4">
    <source>
        <dbReference type="EMBL" id="KAJ9585968.1"/>
    </source>
</evidence>
<feature type="domain" description="SSD" evidence="3">
    <location>
        <begin position="270"/>
        <end position="430"/>
    </location>
</feature>
<evidence type="ECO:0000259" key="3">
    <source>
        <dbReference type="PROSITE" id="PS50156"/>
    </source>
</evidence>
<organism evidence="4 5">
    <name type="scientific">Diploptera punctata</name>
    <name type="common">Pacific beetle cockroach</name>
    <dbReference type="NCBI Taxonomy" id="6984"/>
    <lineage>
        <taxon>Eukaryota</taxon>
        <taxon>Metazoa</taxon>
        <taxon>Ecdysozoa</taxon>
        <taxon>Arthropoda</taxon>
        <taxon>Hexapoda</taxon>
        <taxon>Insecta</taxon>
        <taxon>Pterygota</taxon>
        <taxon>Neoptera</taxon>
        <taxon>Polyneoptera</taxon>
        <taxon>Dictyoptera</taxon>
        <taxon>Blattodea</taxon>
        <taxon>Blaberoidea</taxon>
        <taxon>Blaberidae</taxon>
        <taxon>Diplopterinae</taxon>
        <taxon>Diploptera</taxon>
    </lineage>
</organism>
<feature type="non-terminal residue" evidence="4">
    <location>
        <position position="1"/>
    </location>
</feature>
<evidence type="ECO:0000313" key="5">
    <source>
        <dbReference type="Proteomes" id="UP001233999"/>
    </source>
</evidence>
<dbReference type="Gene3D" id="1.20.1640.10">
    <property type="entry name" value="Multidrug efflux transporter AcrB transmembrane domain"/>
    <property type="match status" value="1"/>
</dbReference>
<feature type="transmembrane region" description="Helical" evidence="2">
    <location>
        <begin position="301"/>
        <end position="327"/>
    </location>
</feature>
<dbReference type="PROSITE" id="PS50156">
    <property type="entry name" value="SSD"/>
    <property type="match status" value="1"/>
</dbReference>
<dbReference type="EMBL" id="JASPKZ010007229">
    <property type="protein sequence ID" value="KAJ9585968.1"/>
    <property type="molecule type" value="Genomic_DNA"/>
</dbReference>
<reference evidence="4" key="2">
    <citation type="submission" date="2023-05" db="EMBL/GenBank/DDBJ databases">
        <authorList>
            <person name="Fouks B."/>
        </authorList>
    </citation>
    <scope>NUCLEOTIDE SEQUENCE</scope>
    <source>
        <strain evidence="4">Stay&amp;Tobe</strain>
        <tissue evidence="4">Testes</tissue>
    </source>
</reference>
<sequence length="542" mass="62008">SLKLLRRLGKLIGTRPVTFLLLSLAICVASSFGLTLWKEEVDEIQLFMPKDSEIRMDASWVEDNFRDELRFESVIVEADNVLTPHVLAAIADLETDVRKIVTSGHDWSDVCARYLTWFPNVNESSAISEIREYMEDFQDNCIYQSLLRIWTQNGTMEPIYKLDEEAIIKSVTNAVNSVRKKPGHKFTSALENIKPLLSGIRKDSKGYVIGAKATILNWILKKTNNWSPDWELEFIKTVLFSNRTLPPGVKIYAVTTRSYEDTLAQVLENNITLLSAGFSLIIIYVMIMLGRFNSVEQRLYLSLLGVSIVGQAIMASYGASFYMGFFWGPIHPVLPFLLLGIGVDNIFIIMQSLDNLKKEDRGEDVAERMGQVLRQAGVSITVTSLTDIVAFAVGTMTVMPFLRSFCVFASMGILFLYIFVILFFMSCLTIDERRLQQNRDGCTCIPQTNWKPNDCSKRDLQKEILKKYIGPVLMKTPVKVCVVYFPEYGKRAAVYLGNDINYYDDKDKLFELYSRLKENKYINQDTLEFWYTAFQDWLSENC</sequence>
<feature type="transmembrane region" description="Helical" evidence="2">
    <location>
        <begin position="408"/>
        <end position="430"/>
    </location>
</feature>
<dbReference type="PANTHER" id="PTHR10796">
    <property type="entry name" value="PATCHED-RELATED"/>
    <property type="match status" value="1"/>
</dbReference>
<dbReference type="InterPro" id="IPR000731">
    <property type="entry name" value="SSD"/>
</dbReference>
<feature type="transmembrane region" description="Helical" evidence="2">
    <location>
        <begin position="378"/>
        <end position="402"/>
    </location>
</feature>
<dbReference type="GO" id="GO:0016020">
    <property type="term" value="C:membrane"/>
    <property type="evidence" value="ECO:0007669"/>
    <property type="project" value="TreeGrafter"/>
</dbReference>
<keyword evidence="5" id="KW-1185">Reference proteome</keyword>
<keyword evidence="2" id="KW-1133">Transmembrane helix</keyword>
<gene>
    <name evidence="4" type="ORF">L9F63_020382</name>
</gene>
<dbReference type="SUPFAM" id="SSF82866">
    <property type="entry name" value="Multidrug efflux transporter AcrB transmembrane domain"/>
    <property type="match status" value="1"/>
</dbReference>
<name>A0AAD7ZUA0_DIPPU</name>
<comment type="similarity">
    <text evidence="1">Belongs to the patched family.</text>
</comment>
<evidence type="ECO:0000256" key="1">
    <source>
        <dbReference type="ARBA" id="ARBA00005585"/>
    </source>
</evidence>
<evidence type="ECO:0000256" key="2">
    <source>
        <dbReference type="SAM" id="Phobius"/>
    </source>
</evidence>
<dbReference type="InterPro" id="IPR051697">
    <property type="entry name" value="Patched_domain-protein"/>
</dbReference>
<reference evidence="4" key="1">
    <citation type="journal article" date="2023" name="IScience">
        <title>Live-bearing cockroach genome reveals convergent evolutionary mechanisms linked to viviparity in insects and beyond.</title>
        <authorList>
            <person name="Fouks B."/>
            <person name="Harrison M.C."/>
            <person name="Mikhailova A.A."/>
            <person name="Marchal E."/>
            <person name="English S."/>
            <person name="Carruthers M."/>
            <person name="Jennings E.C."/>
            <person name="Chiamaka E.L."/>
            <person name="Frigard R.A."/>
            <person name="Pippel M."/>
            <person name="Attardo G.M."/>
            <person name="Benoit J.B."/>
            <person name="Bornberg-Bauer E."/>
            <person name="Tobe S.S."/>
        </authorList>
    </citation>
    <scope>NUCLEOTIDE SEQUENCE</scope>
    <source>
        <strain evidence="4">Stay&amp;Tobe</strain>
    </source>
</reference>
<protein>
    <recommendedName>
        <fullName evidence="3">SSD domain-containing protein</fullName>
    </recommendedName>
</protein>
<feature type="transmembrane region" description="Helical" evidence="2">
    <location>
        <begin position="333"/>
        <end position="353"/>
    </location>
</feature>
<dbReference type="InterPro" id="IPR053958">
    <property type="entry name" value="HMGCR/SNAP/NPC1-like_SSD"/>
</dbReference>
<comment type="caution">
    <text evidence="4">The sequence shown here is derived from an EMBL/GenBank/DDBJ whole genome shotgun (WGS) entry which is preliminary data.</text>
</comment>
<keyword evidence="2" id="KW-0812">Transmembrane</keyword>